<dbReference type="EMBL" id="JAKNSF020000061">
    <property type="protein sequence ID" value="KAK7723276.1"/>
    <property type="molecule type" value="Genomic_DNA"/>
</dbReference>
<accession>A0ABR1P1K4</accession>
<keyword evidence="2" id="KW-0521">NADP</keyword>
<keyword evidence="6" id="KW-1185">Reference proteome</keyword>
<dbReference type="Gene3D" id="3.90.180.10">
    <property type="entry name" value="Medium-chain alcohol dehydrogenases, catalytic domain"/>
    <property type="match status" value="1"/>
</dbReference>
<reference evidence="5 6" key="1">
    <citation type="submission" date="2024-02" db="EMBL/GenBank/DDBJ databases">
        <title>De novo assembly and annotation of 12 fungi associated with fruit tree decline syndrome in Ontario, Canada.</title>
        <authorList>
            <person name="Sulman M."/>
            <person name="Ellouze W."/>
            <person name="Ilyukhin E."/>
        </authorList>
    </citation>
    <scope>NUCLEOTIDE SEQUENCE [LARGE SCALE GENOMIC DNA]</scope>
    <source>
        <strain evidence="5 6">M169</strain>
    </source>
</reference>
<dbReference type="Gene3D" id="3.40.50.720">
    <property type="entry name" value="NAD(P)-binding Rossmann-like Domain"/>
    <property type="match status" value="1"/>
</dbReference>
<name>A0ABR1P1K4_DIAER</name>
<dbReference type="InterPro" id="IPR013154">
    <property type="entry name" value="ADH-like_N"/>
</dbReference>
<feature type="domain" description="Alcohol dehydrogenase-like N-terminal" evidence="4">
    <location>
        <begin position="35"/>
        <end position="125"/>
    </location>
</feature>
<gene>
    <name evidence="5" type="ORF">SLS63_008929</name>
</gene>
<evidence type="ECO:0000256" key="3">
    <source>
        <dbReference type="ARBA" id="ARBA00023002"/>
    </source>
</evidence>
<sequence length="188" mass="19726">MTTLEPLPDRQRAVVEDEAGQPVLANDVALPALLPKTLLVKTTAVAINPFDYKMPKNFPSAGATIGIDFVGRIVRIDAEAAVLRPDLSVGDTVCGFIHGSNPAAPDSGAFAEYVRAPAQLVYKVPAAMKLEEAATYGCALASMCLALWNSLDLPASPRQPLSAESPAYVLVYGGSTATGTMALQLLKL</sequence>
<dbReference type="Pfam" id="PF08240">
    <property type="entry name" value="ADH_N"/>
    <property type="match status" value="1"/>
</dbReference>
<comment type="similarity">
    <text evidence="1">Belongs to the zinc-containing alcohol dehydrogenase family.</text>
</comment>
<dbReference type="InterPro" id="IPR011032">
    <property type="entry name" value="GroES-like_sf"/>
</dbReference>
<protein>
    <submittedName>
        <fullName evidence="5">Secondary metabolism biosynthetic enzyme</fullName>
    </submittedName>
</protein>
<dbReference type="InterPro" id="IPR047122">
    <property type="entry name" value="Trans-enoyl_RdTase-like"/>
</dbReference>
<evidence type="ECO:0000256" key="2">
    <source>
        <dbReference type="ARBA" id="ARBA00022857"/>
    </source>
</evidence>
<proteinExistence type="inferred from homology"/>
<dbReference type="PANTHER" id="PTHR45348:SF6">
    <property type="entry name" value="TRANS-ENOYL REDUCTASE APDC"/>
    <property type="match status" value="1"/>
</dbReference>
<dbReference type="Proteomes" id="UP001430848">
    <property type="component" value="Unassembled WGS sequence"/>
</dbReference>
<comment type="caution">
    <text evidence="5">The sequence shown here is derived from an EMBL/GenBank/DDBJ whole genome shotgun (WGS) entry which is preliminary data.</text>
</comment>
<keyword evidence="3" id="KW-0560">Oxidoreductase</keyword>
<evidence type="ECO:0000256" key="1">
    <source>
        <dbReference type="ARBA" id="ARBA00008072"/>
    </source>
</evidence>
<evidence type="ECO:0000259" key="4">
    <source>
        <dbReference type="Pfam" id="PF08240"/>
    </source>
</evidence>
<evidence type="ECO:0000313" key="5">
    <source>
        <dbReference type="EMBL" id="KAK7723276.1"/>
    </source>
</evidence>
<organism evidence="5 6">
    <name type="scientific">Diaporthe eres</name>
    <name type="common">Phomopsis oblonga</name>
    <dbReference type="NCBI Taxonomy" id="83184"/>
    <lineage>
        <taxon>Eukaryota</taxon>
        <taxon>Fungi</taxon>
        <taxon>Dikarya</taxon>
        <taxon>Ascomycota</taxon>
        <taxon>Pezizomycotina</taxon>
        <taxon>Sordariomycetes</taxon>
        <taxon>Sordariomycetidae</taxon>
        <taxon>Diaporthales</taxon>
        <taxon>Diaporthaceae</taxon>
        <taxon>Diaporthe</taxon>
        <taxon>Diaporthe eres species complex</taxon>
    </lineage>
</organism>
<dbReference type="PANTHER" id="PTHR45348">
    <property type="entry name" value="HYPOTHETICAL OXIDOREDUCTASE (EUROFUNG)"/>
    <property type="match status" value="1"/>
</dbReference>
<dbReference type="SUPFAM" id="SSF50129">
    <property type="entry name" value="GroES-like"/>
    <property type="match status" value="1"/>
</dbReference>
<evidence type="ECO:0000313" key="6">
    <source>
        <dbReference type="Proteomes" id="UP001430848"/>
    </source>
</evidence>